<dbReference type="Gene3D" id="3.40.30.10">
    <property type="entry name" value="Glutaredoxin"/>
    <property type="match status" value="1"/>
</dbReference>
<dbReference type="Proteomes" id="UP000198668">
    <property type="component" value="Unassembled WGS sequence"/>
</dbReference>
<dbReference type="GO" id="GO:0045454">
    <property type="term" value="P:cell redox homeostasis"/>
    <property type="evidence" value="ECO:0007669"/>
    <property type="project" value="TreeGrafter"/>
</dbReference>
<evidence type="ECO:0000313" key="3">
    <source>
        <dbReference type="Proteomes" id="UP000198668"/>
    </source>
</evidence>
<dbReference type="OrthoDB" id="9795531at2"/>
<keyword evidence="3" id="KW-1185">Reference proteome</keyword>
<protein>
    <submittedName>
        <fullName evidence="2">Glutaredoxin</fullName>
    </submittedName>
</protein>
<dbReference type="GO" id="GO:0009055">
    <property type="term" value="F:electron transfer activity"/>
    <property type="evidence" value="ECO:0007669"/>
    <property type="project" value="TreeGrafter"/>
</dbReference>
<feature type="domain" description="Glutaredoxin" evidence="1">
    <location>
        <begin position="7"/>
        <end position="60"/>
    </location>
</feature>
<dbReference type="CDD" id="cd02976">
    <property type="entry name" value="NrdH"/>
    <property type="match status" value="1"/>
</dbReference>
<proteinExistence type="predicted"/>
<dbReference type="Pfam" id="PF00462">
    <property type="entry name" value="Glutaredoxin"/>
    <property type="match status" value="1"/>
</dbReference>
<dbReference type="EMBL" id="FOQE01000003">
    <property type="protein sequence ID" value="SFH56300.1"/>
    <property type="molecule type" value="Genomic_DNA"/>
</dbReference>
<dbReference type="InterPro" id="IPR002109">
    <property type="entry name" value="Glutaredoxin"/>
</dbReference>
<dbReference type="InterPro" id="IPR036249">
    <property type="entry name" value="Thioredoxin-like_sf"/>
</dbReference>
<gene>
    <name evidence="2" type="ORF">SAMN04489868_10346</name>
</gene>
<dbReference type="AlphaFoldDB" id="A0A1I3B293"/>
<reference evidence="2 3" key="1">
    <citation type="submission" date="2016-10" db="EMBL/GenBank/DDBJ databases">
        <authorList>
            <person name="de Groot N.N."/>
        </authorList>
    </citation>
    <scope>NUCLEOTIDE SEQUENCE [LARGE SCALE GENOMIC DNA]</scope>
    <source>
        <strain evidence="2 3">DSM 27630</strain>
    </source>
</reference>
<name>A0A1I3B293_9LACT</name>
<dbReference type="SUPFAM" id="SSF52833">
    <property type="entry name" value="Thioredoxin-like"/>
    <property type="match status" value="1"/>
</dbReference>
<organism evidence="2 3">
    <name type="scientific">Pisciglobus halotolerans</name>
    <dbReference type="NCBI Taxonomy" id="745365"/>
    <lineage>
        <taxon>Bacteria</taxon>
        <taxon>Bacillati</taxon>
        <taxon>Bacillota</taxon>
        <taxon>Bacilli</taxon>
        <taxon>Lactobacillales</taxon>
        <taxon>Carnobacteriaceae</taxon>
    </lineage>
</organism>
<dbReference type="PANTHER" id="PTHR34386">
    <property type="entry name" value="GLUTAREDOXIN"/>
    <property type="match status" value="1"/>
</dbReference>
<dbReference type="RefSeq" id="WP_047390248.1">
    <property type="nucleotide sequence ID" value="NZ_FOQE01000003.1"/>
</dbReference>
<sequence>MKQPTLKIYTRSFCGDCQSLKQFLKDHQVSFQQFELDHDSEKEEEMKALTGNRIVPTLVFTSSRLFKKKTEILTGFEQNKETIKKLLEIDG</sequence>
<accession>A0A1I3B293</accession>
<evidence type="ECO:0000259" key="1">
    <source>
        <dbReference type="Pfam" id="PF00462"/>
    </source>
</evidence>
<evidence type="ECO:0000313" key="2">
    <source>
        <dbReference type="EMBL" id="SFH56300.1"/>
    </source>
</evidence>
<dbReference type="InterPro" id="IPR051548">
    <property type="entry name" value="Grx-like_ET"/>
</dbReference>
<dbReference type="PANTHER" id="PTHR34386:SF1">
    <property type="entry name" value="GLUTAREDOXIN-LIKE PROTEIN NRDH"/>
    <property type="match status" value="1"/>
</dbReference>
<dbReference type="PROSITE" id="PS51354">
    <property type="entry name" value="GLUTAREDOXIN_2"/>
    <property type="match status" value="1"/>
</dbReference>